<feature type="transmembrane region" description="Helical" evidence="1">
    <location>
        <begin position="47"/>
        <end position="68"/>
    </location>
</feature>
<gene>
    <name evidence="2" type="ORF">METZ01_LOCUS43017</name>
</gene>
<dbReference type="Pfam" id="PF15071">
    <property type="entry name" value="TMEM220"/>
    <property type="match status" value="1"/>
</dbReference>
<dbReference type="AlphaFoldDB" id="A0A381RMF6"/>
<sequence>MGMFLVFSAAVQYNDPDPYAWLALYLAAAGVSFAALWFPVSWKIPAVVAVGAFVWAATLVPEVMQTSFPALFQSWEMMSREMEEGREFLGLLSVASWTTYLAHLGRKAQQ</sequence>
<feature type="transmembrane region" description="Helical" evidence="1">
    <location>
        <begin position="88"/>
        <end position="105"/>
    </location>
</feature>
<organism evidence="2">
    <name type="scientific">marine metagenome</name>
    <dbReference type="NCBI Taxonomy" id="408172"/>
    <lineage>
        <taxon>unclassified sequences</taxon>
        <taxon>metagenomes</taxon>
        <taxon>ecological metagenomes</taxon>
    </lineage>
</organism>
<name>A0A381RMF6_9ZZZZ</name>
<evidence type="ECO:0000256" key="1">
    <source>
        <dbReference type="SAM" id="Phobius"/>
    </source>
</evidence>
<feature type="transmembrane region" description="Helical" evidence="1">
    <location>
        <begin position="20"/>
        <end position="40"/>
    </location>
</feature>
<keyword evidence="1" id="KW-0472">Membrane</keyword>
<dbReference type="InterPro" id="IPR029377">
    <property type="entry name" value="TMEM220"/>
</dbReference>
<protein>
    <submittedName>
        <fullName evidence="2">Uncharacterized protein</fullName>
    </submittedName>
</protein>
<accession>A0A381RMF6</accession>
<keyword evidence="1" id="KW-1133">Transmembrane helix</keyword>
<reference evidence="2" key="1">
    <citation type="submission" date="2018-05" db="EMBL/GenBank/DDBJ databases">
        <authorList>
            <person name="Lanie J.A."/>
            <person name="Ng W.-L."/>
            <person name="Kazmierczak K.M."/>
            <person name="Andrzejewski T.M."/>
            <person name="Davidsen T.M."/>
            <person name="Wayne K.J."/>
            <person name="Tettelin H."/>
            <person name="Glass J.I."/>
            <person name="Rusch D."/>
            <person name="Podicherti R."/>
            <person name="Tsui H.-C.T."/>
            <person name="Winkler M.E."/>
        </authorList>
    </citation>
    <scope>NUCLEOTIDE SEQUENCE</scope>
</reference>
<dbReference type="EMBL" id="UINC01001872">
    <property type="protein sequence ID" value="SUZ90163.1"/>
    <property type="molecule type" value="Genomic_DNA"/>
</dbReference>
<keyword evidence="1" id="KW-0812">Transmembrane</keyword>
<evidence type="ECO:0000313" key="2">
    <source>
        <dbReference type="EMBL" id="SUZ90163.1"/>
    </source>
</evidence>
<proteinExistence type="predicted"/>